<dbReference type="AlphaFoldDB" id="A0A6I6MK09"/>
<protein>
    <submittedName>
        <fullName evidence="10">Multiple resistance and pH homeostasis protein A</fullName>
    </submittedName>
</protein>
<evidence type="ECO:0000256" key="6">
    <source>
        <dbReference type="ARBA" id="ARBA00023136"/>
    </source>
</evidence>
<evidence type="ECO:0000256" key="8">
    <source>
        <dbReference type="SAM" id="Phobius"/>
    </source>
</evidence>
<feature type="transmembrane region" description="Helical" evidence="8">
    <location>
        <begin position="165"/>
        <end position="187"/>
    </location>
</feature>
<gene>
    <name evidence="10" type="primary">mrpA</name>
    <name evidence="10" type="ORF">DSM104635_02455</name>
</gene>
<keyword evidence="4 7" id="KW-0812">Transmembrane</keyword>
<organism evidence="10 11">
    <name type="scientific">Terricaulis silvestris</name>
    <dbReference type="NCBI Taxonomy" id="2686094"/>
    <lineage>
        <taxon>Bacteria</taxon>
        <taxon>Pseudomonadati</taxon>
        <taxon>Pseudomonadota</taxon>
        <taxon>Alphaproteobacteria</taxon>
        <taxon>Caulobacterales</taxon>
        <taxon>Caulobacteraceae</taxon>
        <taxon>Terricaulis</taxon>
    </lineage>
</organism>
<keyword evidence="5 8" id="KW-1133">Transmembrane helix</keyword>
<feature type="transmembrane region" description="Helical" evidence="8">
    <location>
        <begin position="450"/>
        <end position="471"/>
    </location>
</feature>
<feature type="transmembrane region" description="Helical" evidence="8">
    <location>
        <begin position="280"/>
        <end position="298"/>
    </location>
</feature>
<dbReference type="EMBL" id="CP047045">
    <property type="protein sequence ID" value="QGZ95605.1"/>
    <property type="molecule type" value="Genomic_DNA"/>
</dbReference>
<evidence type="ECO:0000313" key="10">
    <source>
        <dbReference type="EMBL" id="QGZ95605.1"/>
    </source>
</evidence>
<accession>A0A6I6MK09</accession>
<dbReference type="InterPro" id="IPR050586">
    <property type="entry name" value="CPA3_Na-H_Antiporter_D"/>
</dbReference>
<dbReference type="GO" id="GO:0005886">
    <property type="term" value="C:plasma membrane"/>
    <property type="evidence" value="ECO:0007669"/>
    <property type="project" value="UniProtKB-SubCell"/>
</dbReference>
<feature type="domain" description="NADH:quinone oxidoreductase/Mrp antiporter transmembrane" evidence="9">
    <location>
        <begin position="130"/>
        <end position="424"/>
    </location>
</feature>
<evidence type="ECO:0000256" key="4">
    <source>
        <dbReference type="ARBA" id="ARBA00022692"/>
    </source>
</evidence>
<keyword evidence="6 8" id="KW-0472">Membrane</keyword>
<feature type="transmembrane region" description="Helical" evidence="8">
    <location>
        <begin position="74"/>
        <end position="93"/>
    </location>
</feature>
<comment type="similarity">
    <text evidence="2">Belongs to the CPA3 antiporters (TC 2.A.63) subunit D family.</text>
</comment>
<evidence type="ECO:0000256" key="5">
    <source>
        <dbReference type="ARBA" id="ARBA00022989"/>
    </source>
</evidence>
<name>A0A6I6MK09_9CAUL</name>
<feature type="transmembrane region" description="Helical" evidence="8">
    <location>
        <begin position="399"/>
        <end position="429"/>
    </location>
</feature>
<feature type="transmembrane region" description="Helical" evidence="8">
    <location>
        <begin position="246"/>
        <end position="268"/>
    </location>
</feature>
<evidence type="ECO:0000259" key="9">
    <source>
        <dbReference type="Pfam" id="PF00361"/>
    </source>
</evidence>
<dbReference type="KEGG" id="tsv:DSM104635_02455"/>
<keyword evidence="3" id="KW-1003">Cell membrane</keyword>
<feature type="transmembrane region" description="Helical" evidence="8">
    <location>
        <begin position="336"/>
        <end position="356"/>
    </location>
</feature>
<feature type="transmembrane region" description="Helical" evidence="8">
    <location>
        <begin position="113"/>
        <end position="131"/>
    </location>
</feature>
<feature type="transmembrane region" description="Helical" evidence="8">
    <location>
        <begin position="6"/>
        <end position="24"/>
    </location>
</feature>
<dbReference type="InterPro" id="IPR001750">
    <property type="entry name" value="ND/Mrp_TM"/>
</dbReference>
<dbReference type="PANTHER" id="PTHR42703:SF1">
    <property type="entry name" value="NA(+)_H(+) ANTIPORTER SUBUNIT D1"/>
    <property type="match status" value="1"/>
</dbReference>
<dbReference type="RefSeq" id="WP_158766451.1">
    <property type="nucleotide sequence ID" value="NZ_CP047045.1"/>
</dbReference>
<feature type="transmembrane region" description="Helical" evidence="8">
    <location>
        <begin position="36"/>
        <end position="54"/>
    </location>
</feature>
<feature type="transmembrane region" description="Helical" evidence="8">
    <location>
        <begin position="368"/>
        <end position="387"/>
    </location>
</feature>
<proteinExistence type="inferred from homology"/>
<dbReference type="Proteomes" id="UP000431269">
    <property type="component" value="Chromosome"/>
</dbReference>
<dbReference type="Pfam" id="PF00361">
    <property type="entry name" value="Proton_antipo_M"/>
    <property type="match status" value="1"/>
</dbReference>
<comment type="subcellular location">
    <subcellularLocation>
        <location evidence="1">Cell membrane</location>
        <topology evidence="1">Multi-pass membrane protein</topology>
    </subcellularLocation>
    <subcellularLocation>
        <location evidence="7">Membrane</location>
        <topology evidence="7">Multi-pass membrane protein</topology>
    </subcellularLocation>
</comment>
<feature type="transmembrane region" description="Helical" evidence="8">
    <location>
        <begin position="207"/>
        <end position="225"/>
    </location>
</feature>
<dbReference type="PANTHER" id="PTHR42703">
    <property type="entry name" value="NADH DEHYDROGENASE"/>
    <property type="match status" value="1"/>
</dbReference>
<evidence type="ECO:0000256" key="2">
    <source>
        <dbReference type="ARBA" id="ARBA00005346"/>
    </source>
</evidence>
<evidence type="ECO:0000256" key="7">
    <source>
        <dbReference type="RuleBase" id="RU000320"/>
    </source>
</evidence>
<reference evidence="11" key="1">
    <citation type="submission" date="2019-12" db="EMBL/GenBank/DDBJ databases">
        <title>Complete genome of Terracaulis silvestris 0127_4.</title>
        <authorList>
            <person name="Vieira S."/>
            <person name="Riedel T."/>
            <person name="Sproer C."/>
            <person name="Pascual J."/>
            <person name="Boedeker C."/>
            <person name="Overmann J."/>
        </authorList>
    </citation>
    <scope>NUCLEOTIDE SEQUENCE [LARGE SCALE GENOMIC DNA]</scope>
    <source>
        <strain evidence="11">0127_4</strain>
    </source>
</reference>
<feature type="transmembrane region" description="Helical" evidence="8">
    <location>
        <begin position="137"/>
        <end position="153"/>
    </location>
</feature>
<evidence type="ECO:0000256" key="1">
    <source>
        <dbReference type="ARBA" id="ARBA00004651"/>
    </source>
</evidence>
<feature type="transmembrane region" description="Helical" evidence="8">
    <location>
        <begin position="310"/>
        <end position="330"/>
    </location>
</feature>
<keyword evidence="11" id="KW-1185">Reference proteome</keyword>
<evidence type="ECO:0000313" key="11">
    <source>
        <dbReference type="Proteomes" id="UP000431269"/>
    </source>
</evidence>
<sequence>MTAELALIGVLATPFLQALLVLVLSRPPGLRDLTHILGSIATAVCAAVLIQALADGESARIVLAHPLPNVELAFTIEPLGALVAAVVAGVGVLQAIHNAGMVRAVQEKAPARLMAFVAMTSGATMAVAFSANLLSFFVAYQVLALAAFPLVAHRGDDDARRAARVFLGTLLATSIALLLPAMIWTYALTGAQDFQVGGVLAGRVDPVTANILLVLFVVGIAAAAAPPMQRWLPAAHTAPFPAIASVQAVAVLPAGGVGLLKVLAYVFGPALITAAPATQILLALCGAGMCVSALIALSKTDIRERLAYSSLAQAMAVAMGGLLAVPVGLFAAALQIVATCCAAATLVMAVGAVAAVTGRTQTTDYPGLGRVMPWTFAGFAIGSASLIGMPPFSGAWAKLWLITASAATGVVWAAGLVAVAAILTFAHLGPLAANAFAGRAPTDAFKRPDGASILLVAPVILCAAATLWLLVLADPLASFLSPVWTPR</sequence>
<evidence type="ECO:0000256" key="3">
    <source>
        <dbReference type="ARBA" id="ARBA00022475"/>
    </source>
</evidence>